<proteinExistence type="predicted"/>
<protein>
    <submittedName>
        <fullName evidence="2">Uncharacterized protein</fullName>
    </submittedName>
</protein>
<keyword evidence="3" id="KW-1185">Reference proteome</keyword>
<comment type="caution">
    <text evidence="2">The sequence shown here is derived from an EMBL/GenBank/DDBJ whole genome shotgun (WGS) entry which is preliminary data.</text>
</comment>
<name>A0A8H3IAP9_9LECA</name>
<evidence type="ECO:0000256" key="1">
    <source>
        <dbReference type="SAM" id="MobiDB-lite"/>
    </source>
</evidence>
<organism evidence="2 3">
    <name type="scientific">Heterodermia speciosa</name>
    <dbReference type="NCBI Taxonomy" id="116794"/>
    <lineage>
        <taxon>Eukaryota</taxon>
        <taxon>Fungi</taxon>
        <taxon>Dikarya</taxon>
        <taxon>Ascomycota</taxon>
        <taxon>Pezizomycotina</taxon>
        <taxon>Lecanoromycetes</taxon>
        <taxon>OSLEUM clade</taxon>
        <taxon>Lecanoromycetidae</taxon>
        <taxon>Caliciales</taxon>
        <taxon>Physciaceae</taxon>
        <taxon>Heterodermia</taxon>
    </lineage>
</organism>
<dbReference type="AlphaFoldDB" id="A0A8H3IAP9"/>
<dbReference type="Proteomes" id="UP000664521">
    <property type="component" value="Unassembled WGS sequence"/>
</dbReference>
<gene>
    <name evidence="2" type="ORF">HETSPECPRED_000317</name>
</gene>
<evidence type="ECO:0000313" key="2">
    <source>
        <dbReference type="EMBL" id="CAF9911378.1"/>
    </source>
</evidence>
<dbReference type="EMBL" id="CAJPDS010000010">
    <property type="protein sequence ID" value="CAF9911378.1"/>
    <property type="molecule type" value="Genomic_DNA"/>
</dbReference>
<feature type="region of interest" description="Disordered" evidence="1">
    <location>
        <begin position="137"/>
        <end position="158"/>
    </location>
</feature>
<sequence length="158" mass="18691">MPQRTLTKHDHYTRLSHRLQGYDFVIQYKVPSNSRIWFMLGKEAQRFIYHAMEYMGGSRRQKLGEIAVEGYQKCFERKDFYLTQTTFLAVCKYIIEHAADPNDSKEARDYFSSVMTYAQEVQDRVKEFVKFPAEELALPPEKSDSDSEEQTLETIHEE</sequence>
<accession>A0A8H3IAP9</accession>
<reference evidence="2" key="1">
    <citation type="submission" date="2021-03" db="EMBL/GenBank/DDBJ databases">
        <authorList>
            <person name="Tagirdzhanova G."/>
        </authorList>
    </citation>
    <scope>NUCLEOTIDE SEQUENCE</scope>
</reference>
<evidence type="ECO:0000313" key="3">
    <source>
        <dbReference type="Proteomes" id="UP000664521"/>
    </source>
</evidence>